<dbReference type="InterPro" id="IPR036397">
    <property type="entry name" value="RNaseH_sf"/>
</dbReference>
<evidence type="ECO:0000256" key="1">
    <source>
        <dbReference type="ARBA" id="ARBA00022679"/>
    </source>
</evidence>
<dbReference type="Pfam" id="PF17921">
    <property type="entry name" value="Integrase_H2C2"/>
    <property type="match status" value="1"/>
</dbReference>
<dbReference type="InterPro" id="IPR050951">
    <property type="entry name" value="Retrovirus_Pol_polyprotein"/>
</dbReference>
<dbReference type="GO" id="GO:0003676">
    <property type="term" value="F:nucleic acid binding"/>
    <property type="evidence" value="ECO:0007669"/>
    <property type="project" value="InterPro"/>
</dbReference>
<evidence type="ECO:0000256" key="4">
    <source>
        <dbReference type="ARBA" id="ARBA00022759"/>
    </source>
</evidence>
<evidence type="ECO:0000256" key="6">
    <source>
        <dbReference type="ARBA" id="ARBA00022918"/>
    </source>
</evidence>
<proteinExistence type="predicted"/>
<dbReference type="Gene3D" id="3.30.420.10">
    <property type="entry name" value="Ribonuclease H-like superfamily/Ribonuclease H"/>
    <property type="match status" value="1"/>
</dbReference>
<dbReference type="SUPFAM" id="SSF53098">
    <property type="entry name" value="Ribonuclease H-like"/>
    <property type="match status" value="1"/>
</dbReference>
<organism evidence="8 9">
    <name type="scientific">Perkinsus chesapeaki</name>
    <name type="common">Clam parasite</name>
    <name type="synonym">Perkinsus andrewsi</name>
    <dbReference type="NCBI Taxonomy" id="330153"/>
    <lineage>
        <taxon>Eukaryota</taxon>
        <taxon>Sar</taxon>
        <taxon>Alveolata</taxon>
        <taxon>Perkinsozoa</taxon>
        <taxon>Perkinsea</taxon>
        <taxon>Perkinsida</taxon>
        <taxon>Perkinsidae</taxon>
        <taxon>Perkinsus</taxon>
    </lineage>
</organism>
<dbReference type="GO" id="GO:0015074">
    <property type="term" value="P:DNA integration"/>
    <property type="evidence" value="ECO:0007669"/>
    <property type="project" value="InterPro"/>
</dbReference>
<evidence type="ECO:0000256" key="3">
    <source>
        <dbReference type="ARBA" id="ARBA00022722"/>
    </source>
</evidence>
<name>A0A7J6MZ40_PERCH</name>
<keyword evidence="9" id="KW-1185">Reference proteome</keyword>
<dbReference type="PANTHER" id="PTHR37984:SF5">
    <property type="entry name" value="PROTEIN NYNRIN-LIKE"/>
    <property type="match status" value="1"/>
</dbReference>
<dbReference type="PROSITE" id="PS50994">
    <property type="entry name" value="INTEGRASE"/>
    <property type="match status" value="1"/>
</dbReference>
<keyword evidence="6" id="KW-0695">RNA-directed DNA polymerase</keyword>
<keyword evidence="3" id="KW-0540">Nuclease</keyword>
<evidence type="ECO:0000259" key="7">
    <source>
        <dbReference type="PROSITE" id="PS50994"/>
    </source>
</evidence>
<evidence type="ECO:0000256" key="5">
    <source>
        <dbReference type="ARBA" id="ARBA00022801"/>
    </source>
</evidence>
<dbReference type="InterPro" id="IPR041588">
    <property type="entry name" value="Integrase_H2C2"/>
</dbReference>
<dbReference type="PANTHER" id="PTHR37984">
    <property type="entry name" value="PROTEIN CBG26694"/>
    <property type="match status" value="1"/>
</dbReference>
<keyword evidence="2" id="KW-0548">Nucleotidyltransferase</keyword>
<protein>
    <recommendedName>
        <fullName evidence="7">Integrase catalytic domain-containing protein</fullName>
    </recommendedName>
</protein>
<dbReference type="Gene3D" id="3.30.70.270">
    <property type="match status" value="1"/>
</dbReference>
<dbReference type="GO" id="GO:0003964">
    <property type="term" value="F:RNA-directed DNA polymerase activity"/>
    <property type="evidence" value="ECO:0007669"/>
    <property type="project" value="UniProtKB-KW"/>
</dbReference>
<dbReference type="InterPro" id="IPR012337">
    <property type="entry name" value="RNaseH-like_sf"/>
</dbReference>
<feature type="domain" description="Integrase catalytic" evidence="7">
    <location>
        <begin position="804"/>
        <end position="981"/>
    </location>
</feature>
<reference evidence="8 9" key="1">
    <citation type="submission" date="2020-04" db="EMBL/GenBank/DDBJ databases">
        <title>Perkinsus chesapeaki whole genome sequence.</title>
        <authorList>
            <person name="Bogema D.R."/>
        </authorList>
    </citation>
    <scope>NUCLEOTIDE SEQUENCE [LARGE SCALE GENOMIC DNA]</scope>
    <source>
        <strain evidence="8">ATCC PRA-425</strain>
    </source>
</reference>
<dbReference type="Gene3D" id="3.10.10.10">
    <property type="entry name" value="HIV Type 1 Reverse Transcriptase, subunit A, domain 1"/>
    <property type="match status" value="1"/>
</dbReference>
<dbReference type="AlphaFoldDB" id="A0A7J6MZ40"/>
<dbReference type="GO" id="GO:0016787">
    <property type="term" value="F:hydrolase activity"/>
    <property type="evidence" value="ECO:0007669"/>
    <property type="project" value="UniProtKB-KW"/>
</dbReference>
<dbReference type="Gene3D" id="1.10.340.70">
    <property type="match status" value="1"/>
</dbReference>
<dbReference type="GO" id="GO:0004519">
    <property type="term" value="F:endonuclease activity"/>
    <property type="evidence" value="ECO:0007669"/>
    <property type="project" value="UniProtKB-KW"/>
</dbReference>
<evidence type="ECO:0000313" key="8">
    <source>
        <dbReference type="EMBL" id="KAF4676902.1"/>
    </source>
</evidence>
<comment type="caution">
    <text evidence="8">The sequence shown here is derived from an EMBL/GenBank/DDBJ whole genome shotgun (WGS) entry which is preliminary data.</text>
</comment>
<dbReference type="InterPro" id="IPR043128">
    <property type="entry name" value="Rev_trsase/Diguanyl_cyclase"/>
</dbReference>
<dbReference type="InterPro" id="IPR000477">
    <property type="entry name" value="RT_dom"/>
</dbReference>
<dbReference type="InterPro" id="IPR043502">
    <property type="entry name" value="DNA/RNA_pol_sf"/>
</dbReference>
<accession>A0A7J6MZ40</accession>
<evidence type="ECO:0000256" key="2">
    <source>
        <dbReference type="ARBA" id="ARBA00022695"/>
    </source>
</evidence>
<evidence type="ECO:0000313" key="9">
    <source>
        <dbReference type="Proteomes" id="UP000591131"/>
    </source>
</evidence>
<dbReference type="EMBL" id="JAAPAO010000025">
    <property type="protein sequence ID" value="KAF4676902.1"/>
    <property type="molecule type" value="Genomic_DNA"/>
</dbReference>
<dbReference type="Pfam" id="PF00078">
    <property type="entry name" value="RVT_1"/>
    <property type="match status" value="1"/>
</dbReference>
<sequence>MSHMCVDANVILGSDSMKRMGAIVDFAEGILDTTDCDLKFPLIGLTQRHASPVYTTLTSATSDEFSCHPLDSLEARFANADEADITAFCESRLEGKELPDVQYSVPSGLREATDRAIDEEIAKGHWIELQESDLEVDAWVSPAFSKAKCRTEDGLPRVRILVDLRLLNNAISIDSHYREGQLLPSQEAFIRNIPSCTASYSLVDVSSAFHGCRVNPQVQRLLTFRLNARLLRAKTLPQGLGISALFWGRHLHTALSLIYGSLWTKWLSPYVDDLLIFAESPTRCKWRRSLITCALRAMGKEISLKVGSEVTPAIDAIGLHFDGPYYRLSDENLDKLRALFVHTPRNQQEVRRLIGTILWSSLAFRGDRLVDFGECLRSLNDLLTIPSSDFEWANSNGPPTEKKLMTMLTRENLALHSDLEEATGESGGYVWLVQSDASDVAVAGALYRARANIVYGTCRDPQERLQDASLVALWSKALSSVQQRWHTIEKEAYAVYCCISRWGRLWLSTTRNAHMVKPDRKCGPAILFQSDSQTAIRHWETLKVPHDPAISLKGKRFLSWVENVSFISFMDHGFEHLPGSYNSVADMLTRVGAFLSTPGPELLGHGSVYSLTPATMKSSSLRPALPLSDTTIRNVGLAYYDDETQWQGVMLREIFITLLSKVKPTDLPSGVVFPHGRHLTQIEAWLQAGLFVLSDDNLMFTAATLTSSKALYVLVVPASCEADLVDSSIVDAATACDDPFDLRRQILFCTHDQIMSGATHMSLGAALKALSDSVWWPAMVSAMRDHVWSCPVCCTTSRRRGKQVPARPVLATTRFKEIQIDHKEIPLRLKERIEDLPATAAVLSIVDRCTGELCIELVRDKTALTTAQTLVRRWMSKRGVPAIVSCDNAFATDLAKIVSSLLGYRMTFACARHPQGSSMVERSHASISTALTYIEESGDCDSAYDLELHLASAEFSHNANSGVFRRLLGEDVPKPLSLCGVSSDGDELVTLNGVDETKFVRRLTALVEDEVLEHIVGSAIKGHYNLFDRVAKTAPKNGRRLMCDVGDVVLYQGAEDVVVKISYDAYSGLPLVVKLASGTKVHPTEISPAGDSRPVSQPTITARRAAVMKSPGSQLRWNSGYILFKVSKAEFDNRDDNVESLFMIGKVLDSEPNFLKVHVYDGGKTSRYFLPLWTSSMKPHPVRSKEAPQDYERLIRDVPYCDVLFSVDLTDSLLLTATSRARLNAASIGKWMSPSDTVASDM</sequence>
<dbReference type="InterPro" id="IPR001584">
    <property type="entry name" value="Integrase_cat-core"/>
</dbReference>
<gene>
    <name evidence="8" type="ORF">FOL47_004381</name>
</gene>
<dbReference type="Pfam" id="PF17917">
    <property type="entry name" value="RT_RNaseH"/>
    <property type="match status" value="1"/>
</dbReference>
<keyword evidence="1" id="KW-0808">Transferase</keyword>
<keyword evidence="5" id="KW-0378">Hydrolase</keyword>
<dbReference type="InterPro" id="IPR041373">
    <property type="entry name" value="RT_RNaseH"/>
</dbReference>
<dbReference type="SUPFAM" id="SSF56672">
    <property type="entry name" value="DNA/RNA polymerases"/>
    <property type="match status" value="1"/>
</dbReference>
<keyword evidence="4" id="KW-0255">Endonuclease</keyword>
<dbReference type="Proteomes" id="UP000591131">
    <property type="component" value="Unassembled WGS sequence"/>
</dbReference>
<dbReference type="OrthoDB" id="8194935at2759"/>